<proteinExistence type="predicted"/>
<name>A0A9N9BTF9_9GLOM</name>
<gene>
    <name evidence="1" type="ORF">POCULU_LOCUS6463</name>
</gene>
<feature type="non-terminal residue" evidence="1">
    <location>
        <position position="125"/>
    </location>
</feature>
<organism evidence="1 2">
    <name type="scientific">Paraglomus occultum</name>
    <dbReference type="NCBI Taxonomy" id="144539"/>
    <lineage>
        <taxon>Eukaryota</taxon>
        <taxon>Fungi</taxon>
        <taxon>Fungi incertae sedis</taxon>
        <taxon>Mucoromycota</taxon>
        <taxon>Glomeromycotina</taxon>
        <taxon>Glomeromycetes</taxon>
        <taxon>Paraglomerales</taxon>
        <taxon>Paraglomeraceae</taxon>
        <taxon>Paraglomus</taxon>
    </lineage>
</organism>
<accession>A0A9N9BTF9</accession>
<dbReference type="EMBL" id="CAJVPJ010001196">
    <property type="protein sequence ID" value="CAG8580469.1"/>
    <property type="molecule type" value="Genomic_DNA"/>
</dbReference>
<sequence>TRESVKRKHVTSIKKDKLKVQFLLWEKARNTVVDANRNIGLRHEWETFKATTPFFSDLDMASIEELASMEEQLLQEVESMFASEEVERMLALEKEDIQAQVEEYYKYKEESGTSVADQAVMQWEA</sequence>
<reference evidence="1" key="1">
    <citation type="submission" date="2021-06" db="EMBL/GenBank/DDBJ databases">
        <authorList>
            <person name="Kallberg Y."/>
            <person name="Tangrot J."/>
            <person name="Rosling A."/>
        </authorList>
    </citation>
    <scope>NUCLEOTIDE SEQUENCE</scope>
    <source>
        <strain evidence="1">IA702</strain>
    </source>
</reference>
<dbReference type="AlphaFoldDB" id="A0A9N9BTF9"/>
<keyword evidence="2" id="KW-1185">Reference proteome</keyword>
<comment type="caution">
    <text evidence="1">The sequence shown here is derived from an EMBL/GenBank/DDBJ whole genome shotgun (WGS) entry which is preliminary data.</text>
</comment>
<dbReference type="Proteomes" id="UP000789572">
    <property type="component" value="Unassembled WGS sequence"/>
</dbReference>
<evidence type="ECO:0000313" key="1">
    <source>
        <dbReference type="EMBL" id="CAG8580469.1"/>
    </source>
</evidence>
<protein>
    <submittedName>
        <fullName evidence="1">3717_t:CDS:1</fullName>
    </submittedName>
</protein>
<evidence type="ECO:0000313" key="2">
    <source>
        <dbReference type="Proteomes" id="UP000789572"/>
    </source>
</evidence>